<name>A0A948TKY5_9BACT</name>
<evidence type="ECO:0008006" key="4">
    <source>
        <dbReference type="Google" id="ProtNLM"/>
    </source>
</evidence>
<protein>
    <recommendedName>
        <fullName evidence="4">Outer membrane protein beta-barrel domain-containing protein</fullName>
    </recommendedName>
</protein>
<evidence type="ECO:0000313" key="2">
    <source>
        <dbReference type="EMBL" id="MBU3855266.1"/>
    </source>
</evidence>
<evidence type="ECO:0000256" key="1">
    <source>
        <dbReference type="SAM" id="SignalP"/>
    </source>
</evidence>
<accession>A0A948TKY5</accession>
<dbReference type="AlphaFoldDB" id="A0A948TKY5"/>
<keyword evidence="1" id="KW-0732">Signal</keyword>
<reference evidence="2" key="1">
    <citation type="journal article" date="2021" name="PeerJ">
        <title>Extensive microbial diversity within the chicken gut microbiome revealed by metagenomics and culture.</title>
        <authorList>
            <person name="Gilroy R."/>
            <person name="Ravi A."/>
            <person name="Getino M."/>
            <person name="Pursley I."/>
            <person name="Horton D.L."/>
            <person name="Alikhan N.F."/>
            <person name="Baker D."/>
            <person name="Gharbi K."/>
            <person name="Hall N."/>
            <person name="Watson M."/>
            <person name="Adriaenssens E.M."/>
            <person name="Foster-Nyarko E."/>
            <person name="Jarju S."/>
            <person name="Secka A."/>
            <person name="Antonio M."/>
            <person name="Oren A."/>
            <person name="Chaudhuri R.R."/>
            <person name="La Ragione R."/>
            <person name="Hildebrand F."/>
            <person name="Pallen M.J."/>
        </authorList>
    </citation>
    <scope>NUCLEOTIDE SEQUENCE</scope>
    <source>
        <strain evidence="2">8470</strain>
    </source>
</reference>
<sequence length="222" mass="26219">MKWFPIKILCILPAFLSPAVHVCAGDTIPAPAVQTRRWDKRVHLKYKRWERLKPTQASLQYAGGMGMFAIGAGWDYGKRCQWETDFLWGFLPKKYAGEKTRLTFTVKQNYIPWSISFDPRWTLEPFYCGLYVTTITGDEFWKREPGKYPNKYYNFSTKLRPYIFIGQRFGFNPSHNLLRNISAYYEVSTCELYLVSKATNRTLRMKDILRFSFGIKVHLFRD</sequence>
<evidence type="ECO:0000313" key="3">
    <source>
        <dbReference type="Proteomes" id="UP000784286"/>
    </source>
</evidence>
<reference evidence="2" key="2">
    <citation type="submission" date="2021-04" db="EMBL/GenBank/DDBJ databases">
        <authorList>
            <person name="Gilroy R."/>
        </authorList>
    </citation>
    <scope>NUCLEOTIDE SEQUENCE</scope>
    <source>
        <strain evidence="2">8470</strain>
    </source>
</reference>
<dbReference type="Proteomes" id="UP000784286">
    <property type="component" value="Unassembled WGS sequence"/>
</dbReference>
<gene>
    <name evidence="2" type="ORF">H9928_01665</name>
</gene>
<dbReference type="EMBL" id="JAHLFJ010000019">
    <property type="protein sequence ID" value="MBU3855266.1"/>
    <property type="molecule type" value="Genomic_DNA"/>
</dbReference>
<comment type="caution">
    <text evidence="2">The sequence shown here is derived from an EMBL/GenBank/DDBJ whole genome shotgun (WGS) entry which is preliminary data.</text>
</comment>
<feature type="chain" id="PRO_5037630308" description="Outer membrane protein beta-barrel domain-containing protein" evidence="1">
    <location>
        <begin position="25"/>
        <end position="222"/>
    </location>
</feature>
<organism evidence="2 3">
    <name type="scientific">Candidatus Phocaeicola excrementipullorum</name>
    <dbReference type="NCBI Taxonomy" id="2838731"/>
    <lineage>
        <taxon>Bacteria</taxon>
        <taxon>Pseudomonadati</taxon>
        <taxon>Bacteroidota</taxon>
        <taxon>Bacteroidia</taxon>
        <taxon>Bacteroidales</taxon>
        <taxon>Bacteroidaceae</taxon>
        <taxon>Phocaeicola</taxon>
    </lineage>
</organism>
<proteinExistence type="predicted"/>
<feature type="signal peptide" evidence="1">
    <location>
        <begin position="1"/>
        <end position="24"/>
    </location>
</feature>